<dbReference type="EMBL" id="SJPU01000002">
    <property type="protein sequence ID" value="TWU16515.1"/>
    <property type="molecule type" value="Genomic_DNA"/>
</dbReference>
<comment type="caution">
    <text evidence="2">The sequence shown here is derived from an EMBL/GenBank/DDBJ whole genome shotgun (WGS) entry which is preliminary data.</text>
</comment>
<protein>
    <recommendedName>
        <fullName evidence="4">TIGR03009 domain-containing protein</fullName>
    </recommendedName>
</protein>
<organism evidence="2 3">
    <name type="scientific">Allorhodopirellula heiligendammensis</name>
    <dbReference type="NCBI Taxonomy" id="2714739"/>
    <lineage>
        <taxon>Bacteria</taxon>
        <taxon>Pseudomonadati</taxon>
        <taxon>Planctomycetota</taxon>
        <taxon>Planctomycetia</taxon>
        <taxon>Pirellulales</taxon>
        <taxon>Pirellulaceae</taxon>
        <taxon>Allorhodopirellula</taxon>
    </lineage>
</organism>
<sequence length="349" mass="39803">MNLCCPPTGLAWFPMASPSRVVAERGRQSRSRMNCVIVAGFLFSAFTVNPVSAQIQGRQPQASNPTQAAAGTAQAIPEAYAAPFEPLDAKAQAQLNALLRAWETQSKGTKTLECRFQRWHYDLFAAPAGVHATKCQGEIKYAAPDRGLFKVDQKLSFDGMKDEKPQYSEKPGQFGEHWVCNGQELLEFDHSKKECRVQQLPPEMQGQKIFESPLPFVFNLDAKQIVERYWVRQVQAPKEGMILIEAYPKRQEDRSQYKLVQIALNEKTYMPEALLMYAPNFNIKTAPRWDHYEFINVQRNSISQGLFDRFMKKFIDEKPPGDWKVFHNSYQPQEPPQMATPGESAHTLR</sequence>
<evidence type="ECO:0000313" key="2">
    <source>
        <dbReference type="EMBL" id="TWU16515.1"/>
    </source>
</evidence>
<keyword evidence="3" id="KW-1185">Reference proteome</keyword>
<evidence type="ECO:0000313" key="3">
    <source>
        <dbReference type="Proteomes" id="UP000319908"/>
    </source>
</evidence>
<gene>
    <name evidence="2" type="ORF">Poly21_37200</name>
</gene>
<evidence type="ECO:0008006" key="4">
    <source>
        <dbReference type="Google" id="ProtNLM"/>
    </source>
</evidence>
<dbReference type="Gene3D" id="2.50.20.10">
    <property type="entry name" value="Lipoprotein localisation LolA/LolB/LppX"/>
    <property type="match status" value="1"/>
</dbReference>
<dbReference type="NCBIfam" id="TIGR03009">
    <property type="entry name" value="plancto_dom_2"/>
    <property type="match status" value="1"/>
</dbReference>
<name>A0A5C6BX23_9BACT</name>
<dbReference type="Proteomes" id="UP000319908">
    <property type="component" value="Unassembled WGS sequence"/>
</dbReference>
<proteinExistence type="predicted"/>
<evidence type="ECO:0000256" key="1">
    <source>
        <dbReference type="SAM" id="MobiDB-lite"/>
    </source>
</evidence>
<accession>A0A5C6BX23</accession>
<feature type="region of interest" description="Disordered" evidence="1">
    <location>
        <begin position="328"/>
        <end position="349"/>
    </location>
</feature>
<dbReference type="AlphaFoldDB" id="A0A5C6BX23"/>
<reference evidence="2 3" key="1">
    <citation type="journal article" date="2020" name="Antonie Van Leeuwenhoek">
        <title>Rhodopirellula heiligendammensis sp. nov., Rhodopirellula pilleata sp. nov., and Rhodopirellula solitaria sp. nov. isolated from natural or artificial marine surfaces in Northern Germany and California, USA, and emended description of the genus Rhodopirellula.</title>
        <authorList>
            <person name="Kallscheuer N."/>
            <person name="Wiegand S."/>
            <person name="Jogler M."/>
            <person name="Boedeker C."/>
            <person name="Peeters S.H."/>
            <person name="Rast P."/>
            <person name="Heuer A."/>
            <person name="Jetten M.S.M."/>
            <person name="Rohde M."/>
            <person name="Jogler C."/>
        </authorList>
    </citation>
    <scope>NUCLEOTIDE SEQUENCE [LARGE SCALE GENOMIC DNA]</scope>
    <source>
        <strain evidence="2 3">Poly21</strain>
    </source>
</reference>
<dbReference type="InterPro" id="IPR017461">
    <property type="entry name" value="CHP03009_planctomycetes"/>
</dbReference>